<evidence type="ECO:0000313" key="3">
    <source>
        <dbReference type="EMBL" id="NEX22920.1"/>
    </source>
</evidence>
<dbReference type="Proteomes" id="UP000471640">
    <property type="component" value="Unassembled WGS sequence"/>
</dbReference>
<feature type="signal peptide" evidence="2">
    <location>
        <begin position="1"/>
        <end position="27"/>
    </location>
</feature>
<reference evidence="4" key="1">
    <citation type="journal article" date="2020" name="Microbiol. Resour. Announc.">
        <title>Draft Genome Sequences of Thiorhodococcus mannitoliphagus and Thiorhodococcus minor, Purple Sulfur Photosynthetic Bacteria in the Gammaproteobacterial Family Chromatiaceae.</title>
        <authorList>
            <person name="Aviles F.A."/>
            <person name="Meyer T.E."/>
            <person name="Kyndt J.A."/>
        </authorList>
    </citation>
    <scope>NUCLEOTIDE SEQUENCE [LARGE SCALE GENOMIC DNA]</scope>
    <source>
        <strain evidence="4">DSM 18266</strain>
    </source>
</reference>
<dbReference type="AlphaFoldDB" id="A0A6P1DZK5"/>
<gene>
    <name evidence="3" type="ORF">G3480_21890</name>
</gene>
<keyword evidence="4" id="KW-1185">Reference proteome</keyword>
<evidence type="ECO:0000256" key="1">
    <source>
        <dbReference type="SAM" id="MobiDB-lite"/>
    </source>
</evidence>
<sequence>MFATNHTKRLLSAAVSSLVLLTLPAMAVDAKGEIAPEITMTRGSLELAETLGVNRIFRSEKGFPGFTAAKDVAKSLWRASGLKADLELKYNESGSALTATLKEDPSAYFRMDTRTGDFSFSKGLAKYSDPSDTKGLPGKNEAIDLALAHLERLGLMPKDGNQLVVQAVGGVGMSAQDEKGNLRDFEKLTSVHFGRQIDGIDVGGPGSKIVVHLGQDGELVGLHKRWIELQSMSKVSRESFLQEAEIKERALKHLQTEWNKASKIVTALPEPGYFDDGKGHIEPVYFVQAQIQHVQEGGARDGENQDPAPYLGVIPALRYSVADLRQLAPATKAPDLDAGANVKDRRDTSDE</sequence>
<feature type="compositionally biased region" description="Basic and acidic residues" evidence="1">
    <location>
        <begin position="342"/>
        <end position="351"/>
    </location>
</feature>
<keyword evidence="2" id="KW-0732">Signal</keyword>
<evidence type="ECO:0000256" key="2">
    <source>
        <dbReference type="SAM" id="SignalP"/>
    </source>
</evidence>
<accession>A0A6P1DZK5</accession>
<evidence type="ECO:0000313" key="4">
    <source>
        <dbReference type="Proteomes" id="UP000471640"/>
    </source>
</evidence>
<name>A0A6P1DZK5_9GAMM</name>
<feature type="region of interest" description="Disordered" evidence="1">
    <location>
        <begin position="330"/>
        <end position="351"/>
    </location>
</feature>
<feature type="chain" id="PRO_5026687635" evidence="2">
    <location>
        <begin position="28"/>
        <end position="351"/>
    </location>
</feature>
<proteinExistence type="predicted"/>
<dbReference type="RefSeq" id="WP_164656056.1">
    <property type="nucleotide sequence ID" value="NZ_JAAIJR010000138.1"/>
</dbReference>
<comment type="caution">
    <text evidence="3">The sequence shown here is derived from an EMBL/GenBank/DDBJ whole genome shotgun (WGS) entry which is preliminary data.</text>
</comment>
<protein>
    <submittedName>
        <fullName evidence="3">Uncharacterized protein</fullName>
    </submittedName>
</protein>
<organism evidence="3 4">
    <name type="scientific">Thiorhodococcus mannitoliphagus</name>
    <dbReference type="NCBI Taxonomy" id="329406"/>
    <lineage>
        <taxon>Bacteria</taxon>
        <taxon>Pseudomonadati</taxon>
        <taxon>Pseudomonadota</taxon>
        <taxon>Gammaproteobacteria</taxon>
        <taxon>Chromatiales</taxon>
        <taxon>Chromatiaceae</taxon>
        <taxon>Thiorhodococcus</taxon>
    </lineage>
</organism>
<dbReference type="EMBL" id="JAAIJR010000138">
    <property type="protein sequence ID" value="NEX22920.1"/>
    <property type="molecule type" value="Genomic_DNA"/>
</dbReference>
<reference evidence="3 4" key="2">
    <citation type="submission" date="2020-02" db="EMBL/GenBank/DDBJ databases">
        <title>Genome sequences of Thiorhodococcus mannitoliphagus and Thiorhodococcus minor, purple sulfur photosynthetic bacteria in the gammaproteobacterial family, Chromatiaceae.</title>
        <authorList>
            <person name="Aviles F.A."/>
            <person name="Meyer T.E."/>
            <person name="Kyndt J.A."/>
        </authorList>
    </citation>
    <scope>NUCLEOTIDE SEQUENCE [LARGE SCALE GENOMIC DNA]</scope>
    <source>
        <strain evidence="3 4">DSM 18266</strain>
    </source>
</reference>